<proteinExistence type="predicted"/>
<feature type="transmembrane region" description="Helical" evidence="1">
    <location>
        <begin position="65"/>
        <end position="84"/>
    </location>
</feature>
<dbReference type="EMBL" id="SFCC01000009">
    <property type="protein sequence ID" value="RZQ62376.1"/>
    <property type="molecule type" value="Genomic_DNA"/>
</dbReference>
<evidence type="ECO:0000313" key="2">
    <source>
        <dbReference type="EMBL" id="RZQ62376.1"/>
    </source>
</evidence>
<dbReference type="Proteomes" id="UP000292003">
    <property type="component" value="Unassembled WGS sequence"/>
</dbReference>
<dbReference type="AlphaFoldDB" id="A0A4Q7J6C8"/>
<protein>
    <submittedName>
        <fullName evidence="2">Uncharacterized protein</fullName>
    </submittedName>
</protein>
<dbReference type="RefSeq" id="WP_130476803.1">
    <property type="nucleotide sequence ID" value="NZ_SFCC01000009.1"/>
</dbReference>
<keyword evidence="1" id="KW-0812">Transmembrane</keyword>
<evidence type="ECO:0000256" key="1">
    <source>
        <dbReference type="SAM" id="Phobius"/>
    </source>
</evidence>
<keyword evidence="3" id="KW-1185">Reference proteome</keyword>
<reference evidence="2 3" key="1">
    <citation type="submission" date="2019-02" db="EMBL/GenBank/DDBJ databases">
        <title>Draft genome sequence of Amycolatopsis sp. 8-3EHSu isolated from roots of Suaeda maritima.</title>
        <authorList>
            <person name="Duangmal K."/>
            <person name="Chantavorakit T."/>
        </authorList>
    </citation>
    <scope>NUCLEOTIDE SEQUENCE [LARGE SCALE GENOMIC DNA]</scope>
    <source>
        <strain evidence="2 3">8-3EHSu</strain>
    </source>
</reference>
<organism evidence="2 3">
    <name type="scientific">Amycolatopsis suaedae</name>
    <dbReference type="NCBI Taxonomy" id="2510978"/>
    <lineage>
        <taxon>Bacteria</taxon>
        <taxon>Bacillati</taxon>
        <taxon>Actinomycetota</taxon>
        <taxon>Actinomycetes</taxon>
        <taxon>Pseudonocardiales</taxon>
        <taxon>Pseudonocardiaceae</taxon>
        <taxon>Amycolatopsis</taxon>
    </lineage>
</organism>
<evidence type="ECO:0000313" key="3">
    <source>
        <dbReference type="Proteomes" id="UP000292003"/>
    </source>
</evidence>
<keyword evidence="1" id="KW-1133">Transmembrane helix</keyword>
<name>A0A4Q7J6C8_9PSEU</name>
<sequence length="123" mass="12378">MSRTTFTPLRLARLVVVLGVLIGLALMQGSGCRADIPGYGSTAPCPVSAVYDLSDTADSPHDTPGGVLGACLTVLVTLLGAVLLTSRGPGSTAILIGPAPSRRGSPAPAARIPDQASLCVLRT</sequence>
<accession>A0A4Q7J6C8</accession>
<comment type="caution">
    <text evidence="2">The sequence shown here is derived from an EMBL/GenBank/DDBJ whole genome shotgun (WGS) entry which is preliminary data.</text>
</comment>
<keyword evidence="1" id="KW-0472">Membrane</keyword>
<gene>
    <name evidence="2" type="ORF">EWH70_19090</name>
</gene>